<dbReference type="EMBL" id="METM01000026">
    <property type="protein sequence ID" value="OGB89416.1"/>
    <property type="molecule type" value="Genomic_DNA"/>
</dbReference>
<protein>
    <recommendedName>
        <fullName evidence="1">Carrier domain-containing protein</fullName>
    </recommendedName>
</protein>
<evidence type="ECO:0000313" key="3">
    <source>
        <dbReference type="Proteomes" id="UP000178724"/>
    </source>
</evidence>
<proteinExistence type="predicted"/>
<name>A0A1F4Q0N0_UNCSA</name>
<dbReference type="Gene3D" id="1.10.1200.10">
    <property type="entry name" value="ACP-like"/>
    <property type="match status" value="1"/>
</dbReference>
<dbReference type="AlphaFoldDB" id="A0A1F4Q0N0"/>
<evidence type="ECO:0000259" key="1">
    <source>
        <dbReference type="PROSITE" id="PS50075"/>
    </source>
</evidence>
<dbReference type="InterPro" id="IPR036736">
    <property type="entry name" value="ACP-like_sf"/>
</dbReference>
<evidence type="ECO:0000313" key="2">
    <source>
        <dbReference type="EMBL" id="OGB89416.1"/>
    </source>
</evidence>
<dbReference type="Pfam" id="PF00550">
    <property type="entry name" value="PP-binding"/>
    <property type="match status" value="1"/>
</dbReference>
<accession>A0A1F4Q0N0</accession>
<organism evidence="2 3">
    <name type="scientific">candidate division WOR-1 bacterium RIFCSPHIGHO2_01_FULL_53_15</name>
    <dbReference type="NCBI Taxonomy" id="1802564"/>
    <lineage>
        <taxon>Bacteria</taxon>
        <taxon>Bacillati</taxon>
        <taxon>Saganbacteria</taxon>
    </lineage>
</organism>
<gene>
    <name evidence="2" type="ORF">A2625_08015</name>
</gene>
<dbReference type="InterPro" id="IPR009081">
    <property type="entry name" value="PP-bd_ACP"/>
</dbReference>
<comment type="caution">
    <text evidence="2">The sequence shown here is derived from an EMBL/GenBank/DDBJ whole genome shotgun (WGS) entry which is preliminary data.</text>
</comment>
<sequence>MNNLSKEIKTLVAKVIKVPEDKIDPNANLFTQLGVDSLLGVEIFAALDKKYGIDVPEDRLRGIGTLNDIIRLVEELTPRPPLLKREGEKRS</sequence>
<dbReference type="Proteomes" id="UP000178724">
    <property type="component" value="Unassembled WGS sequence"/>
</dbReference>
<reference evidence="2 3" key="1">
    <citation type="journal article" date="2016" name="Nat. Commun.">
        <title>Thousands of microbial genomes shed light on interconnected biogeochemical processes in an aquifer system.</title>
        <authorList>
            <person name="Anantharaman K."/>
            <person name="Brown C.T."/>
            <person name="Hug L.A."/>
            <person name="Sharon I."/>
            <person name="Castelle C.J."/>
            <person name="Probst A.J."/>
            <person name="Thomas B.C."/>
            <person name="Singh A."/>
            <person name="Wilkins M.J."/>
            <person name="Karaoz U."/>
            <person name="Brodie E.L."/>
            <person name="Williams K.H."/>
            <person name="Hubbard S.S."/>
            <person name="Banfield J.F."/>
        </authorList>
    </citation>
    <scope>NUCLEOTIDE SEQUENCE [LARGE SCALE GENOMIC DNA]</scope>
</reference>
<dbReference type="SUPFAM" id="SSF47336">
    <property type="entry name" value="ACP-like"/>
    <property type="match status" value="1"/>
</dbReference>
<feature type="domain" description="Carrier" evidence="1">
    <location>
        <begin position="2"/>
        <end position="77"/>
    </location>
</feature>
<dbReference type="PROSITE" id="PS50075">
    <property type="entry name" value="CARRIER"/>
    <property type="match status" value="1"/>
</dbReference>